<reference evidence="1 2" key="1">
    <citation type="submission" date="2013-01" db="EMBL/GenBank/DDBJ databases">
        <authorList>
            <person name="Harkins D.M."/>
            <person name="Durkin A.S."/>
            <person name="Brinkac L.M."/>
            <person name="Haft D.H."/>
            <person name="Selengut J.D."/>
            <person name="Sanka R."/>
            <person name="DePew J."/>
            <person name="Purushe J."/>
            <person name="Tulsiani S.M."/>
            <person name="Graham G.C."/>
            <person name="Burns M.-A."/>
            <person name="Dohnt M.F."/>
            <person name="Smythe L.D."/>
            <person name="McKay D.B."/>
            <person name="Craig S.B."/>
            <person name="Vinetz J.M."/>
            <person name="Sutton G.G."/>
            <person name="Nierman W.C."/>
            <person name="Fouts D.E."/>
        </authorList>
    </citation>
    <scope>NUCLEOTIDE SEQUENCE [LARGE SCALE GENOMIC DNA]</scope>
    <source>
        <strain evidence="1 2">LT2116</strain>
    </source>
</reference>
<dbReference type="NCBIfam" id="NF047555">
    <property type="entry name" value="LIMLP_16695_fam"/>
    <property type="match status" value="1"/>
</dbReference>
<accession>M3EF96</accession>
<evidence type="ECO:0000313" key="1">
    <source>
        <dbReference type="EMBL" id="EMF79753.1"/>
    </source>
</evidence>
<dbReference type="EMBL" id="AHOR02000076">
    <property type="protein sequence ID" value="EMF79753.1"/>
    <property type="molecule type" value="Genomic_DNA"/>
</dbReference>
<organism evidence="1 2">
    <name type="scientific">Leptospira weilii serovar Topaz str. LT2116</name>
    <dbReference type="NCBI Taxonomy" id="1088540"/>
    <lineage>
        <taxon>Bacteria</taxon>
        <taxon>Pseudomonadati</taxon>
        <taxon>Spirochaetota</taxon>
        <taxon>Spirochaetia</taxon>
        <taxon>Leptospirales</taxon>
        <taxon>Leptospiraceae</taxon>
        <taxon>Leptospira</taxon>
    </lineage>
</organism>
<evidence type="ECO:0000313" key="2">
    <source>
        <dbReference type="Proteomes" id="UP000011770"/>
    </source>
</evidence>
<comment type="caution">
    <text evidence="1">The sequence shown here is derived from an EMBL/GenBank/DDBJ whole genome shotgun (WGS) entry which is preliminary data.</text>
</comment>
<protein>
    <submittedName>
        <fullName evidence="1">Uncharacterized protein</fullName>
    </submittedName>
</protein>
<name>M3EF96_9LEPT</name>
<gene>
    <name evidence="1" type="ORF">LEP1GSC188_1630</name>
</gene>
<sequence>MKMIKNLFQSEIRNSFLKESFQEEEWYQSLINRPGIEERIPYFKTKAEHRKMTAIAR</sequence>
<proteinExistence type="predicted"/>
<dbReference type="Proteomes" id="UP000011770">
    <property type="component" value="Unassembled WGS sequence"/>
</dbReference>
<dbReference type="AlphaFoldDB" id="M3EF96"/>